<dbReference type="OrthoDB" id="3060478at2759"/>
<dbReference type="AlphaFoldDB" id="A0A8H6VTF7"/>
<organism evidence="4 5">
    <name type="scientific">Mycena chlorophos</name>
    <name type="common">Agaric fungus</name>
    <name type="synonym">Agaricus chlorophos</name>
    <dbReference type="NCBI Taxonomy" id="658473"/>
    <lineage>
        <taxon>Eukaryota</taxon>
        <taxon>Fungi</taxon>
        <taxon>Dikarya</taxon>
        <taxon>Basidiomycota</taxon>
        <taxon>Agaricomycotina</taxon>
        <taxon>Agaricomycetes</taxon>
        <taxon>Agaricomycetidae</taxon>
        <taxon>Agaricales</taxon>
        <taxon>Marasmiineae</taxon>
        <taxon>Mycenaceae</taxon>
        <taxon>Mycena</taxon>
    </lineage>
</organism>
<evidence type="ECO:0000256" key="1">
    <source>
        <dbReference type="SAM" id="Coils"/>
    </source>
</evidence>
<sequence length="538" mass="60572">MKPGLTFFLLLPPMAQVADDAAYIARSQQRMDGWEQDLADLRARENTAPPAPPIETLPEVDSDREEEGSERDMLCKVESEDESAAAVKLDPRPLRPRRSIRDERNSKEVWFTNFRKLESIVASTMDAAKELKEEKVVLENRTRELERQNGRLEAKLAQANDKTSLNTVESTREHEELLTLRAKYEKAKGKLTQLREMASQDHSELDALREQIVELRDANDGFEKHTNERQEKYNKVKAKAKGLRETIAQHEATIADLTVRVTELQESETALVDSLQNEKNQLVSTHEAEIRSLKDRFEEEKGRTLPDLYNISPASDNLFGFLSQDPSTACFMNHVLFLPGRTLACPNNGYLAFGPVSSYDPVRKRWTAGSDLAALLRTQRELFVVQESVKGRFVVYVGTYLAHPLHHAYPSGTKAPESIVRASLFYLSVCVAVNSDVFQTDSAIVDVAFASAKSLPTARVQELIRKQFPTGFIDVKVMGLELVEFNRALHDALGRRHGVTRSGSASARPPVVVPSKEKRRREDGEKDEESGAKKARFV</sequence>
<feature type="region of interest" description="Disordered" evidence="2">
    <location>
        <begin position="42"/>
        <end position="72"/>
    </location>
</feature>
<feature type="signal peptide" evidence="3">
    <location>
        <begin position="1"/>
        <end position="17"/>
    </location>
</feature>
<evidence type="ECO:0000313" key="5">
    <source>
        <dbReference type="Proteomes" id="UP000613580"/>
    </source>
</evidence>
<dbReference type="Proteomes" id="UP000613580">
    <property type="component" value="Unassembled WGS sequence"/>
</dbReference>
<proteinExistence type="predicted"/>
<dbReference type="EMBL" id="JACAZE010000021">
    <property type="protein sequence ID" value="KAF7293312.1"/>
    <property type="molecule type" value="Genomic_DNA"/>
</dbReference>
<evidence type="ECO:0000256" key="2">
    <source>
        <dbReference type="SAM" id="MobiDB-lite"/>
    </source>
</evidence>
<evidence type="ECO:0000256" key="3">
    <source>
        <dbReference type="SAM" id="SignalP"/>
    </source>
</evidence>
<gene>
    <name evidence="4" type="ORF">HMN09_01210600</name>
</gene>
<comment type="caution">
    <text evidence="4">The sequence shown here is derived from an EMBL/GenBank/DDBJ whole genome shotgun (WGS) entry which is preliminary data.</text>
</comment>
<keyword evidence="1" id="KW-0175">Coiled coil</keyword>
<accession>A0A8H6VTF7</accession>
<reference evidence="4" key="1">
    <citation type="submission" date="2020-05" db="EMBL/GenBank/DDBJ databases">
        <title>Mycena genomes resolve the evolution of fungal bioluminescence.</title>
        <authorList>
            <person name="Tsai I.J."/>
        </authorList>
    </citation>
    <scope>NUCLEOTIDE SEQUENCE</scope>
    <source>
        <strain evidence="4">110903Hualien_Pintung</strain>
    </source>
</reference>
<feature type="region of interest" description="Disordered" evidence="2">
    <location>
        <begin position="496"/>
        <end position="538"/>
    </location>
</feature>
<feature type="coiled-coil region" evidence="1">
    <location>
        <begin position="114"/>
        <end position="303"/>
    </location>
</feature>
<feature type="compositionally biased region" description="Basic and acidic residues" evidence="2">
    <location>
        <begin position="520"/>
        <end position="532"/>
    </location>
</feature>
<keyword evidence="5" id="KW-1185">Reference proteome</keyword>
<keyword evidence="3" id="KW-0732">Signal</keyword>
<name>A0A8H6VTF7_MYCCL</name>
<feature type="chain" id="PRO_5034416650" evidence="3">
    <location>
        <begin position="18"/>
        <end position="538"/>
    </location>
</feature>
<feature type="compositionally biased region" description="Acidic residues" evidence="2">
    <location>
        <begin position="58"/>
        <end position="69"/>
    </location>
</feature>
<evidence type="ECO:0000313" key="4">
    <source>
        <dbReference type="EMBL" id="KAF7293312.1"/>
    </source>
</evidence>
<dbReference type="Gene3D" id="1.10.287.1490">
    <property type="match status" value="1"/>
</dbReference>
<protein>
    <submittedName>
        <fullName evidence="4">SCP domain-containing protein</fullName>
    </submittedName>
</protein>